<comment type="cofactor">
    <cofactor evidence="1 7">
        <name>(R)-lipoate</name>
        <dbReference type="ChEBI" id="CHEBI:83088"/>
    </cofactor>
</comment>
<dbReference type="PROSITE" id="PS00189">
    <property type="entry name" value="LIPOYL"/>
    <property type="match status" value="1"/>
</dbReference>
<keyword evidence="10" id="KW-1185">Reference proteome</keyword>
<dbReference type="EMBL" id="JBHRTQ010000005">
    <property type="protein sequence ID" value="MFC3173723.1"/>
    <property type="molecule type" value="Genomic_DNA"/>
</dbReference>
<dbReference type="GO" id="GO:0016746">
    <property type="term" value="F:acyltransferase activity"/>
    <property type="evidence" value="ECO:0007669"/>
    <property type="project" value="UniProtKB-KW"/>
</dbReference>
<reference evidence="10" key="1">
    <citation type="journal article" date="2019" name="Int. J. Syst. Evol. Microbiol.">
        <title>The Global Catalogue of Microorganisms (GCM) 10K type strain sequencing project: providing services to taxonomists for standard genome sequencing and annotation.</title>
        <authorList>
            <consortium name="The Broad Institute Genomics Platform"/>
            <consortium name="The Broad Institute Genome Sequencing Center for Infectious Disease"/>
            <person name="Wu L."/>
            <person name="Ma J."/>
        </authorList>
    </citation>
    <scope>NUCLEOTIDE SEQUENCE [LARGE SCALE GENOMIC DNA]</scope>
    <source>
        <strain evidence="10">KCTC 42984</strain>
    </source>
</reference>
<accession>A0ABV7ISP7</accession>
<organism evidence="9 10">
    <name type="scientific">Novosphingobium bradum</name>
    <dbReference type="NCBI Taxonomy" id="1737444"/>
    <lineage>
        <taxon>Bacteria</taxon>
        <taxon>Pseudomonadati</taxon>
        <taxon>Pseudomonadota</taxon>
        <taxon>Alphaproteobacteria</taxon>
        <taxon>Sphingomonadales</taxon>
        <taxon>Sphingomonadaceae</taxon>
        <taxon>Novosphingobium</taxon>
    </lineage>
</organism>
<proteinExistence type="inferred from homology"/>
<comment type="caution">
    <text evidence="9">The sequence shown here is derived from an EMBL/GenBank/DDBJ whole genome shotgun (WGS) entry which is preliminary data.</text>
</comment>
<evidence type="ECO:0000256" key="2">
    <source>
        <dbReference type="ARBA" id="ARBA00007317"/>
    </source>
</evidence>
<keyword evidence="4 7" id="KW-0808">Transferase</keyword>
<evidence type="ECO:0000256" key="7">
    <source>
        <dbReference type="RuleBase" id="RU003423"/>
    </source>
</evidence>
<dbReference type="InterPro" id="IPR004167">
    <property type="entry name" value="PSBD"/>
</dbReference>
<dbReference type="InterPro" id="IPR036625">
    <property type="entry name" value="E3-bd_dom_sf"/>
</dbReference>
<dbReference type="Pfam" id="PF00198">
    <property type="entry name" value="2-oxoacid_dh"/>
    <property type="match status" value="1"/>
</dbReference>
<evidence type="ECO:0000313" key="10">
    <source>
        <dbReference type="Proteomes" id="UP001595604"/>
    </source>
</evidence>
<dbReference type="InterPro" id="IPR001078">
    <property type="entry name" value="2-oxoacid_DH_actylTfrase"/>
</dbReference>
<evidence type="ECO:0000259" key="8">
    <source>
        <dbReference type="PROSITE" id="PS51826"/>
    </source>
</evidence>
<dbReference type="CDD" id="cd06849">
    <property type="entry name" value="lipoyl_domain"/>
    <property type="match status" value="1"/>
</dbReference>
<keyword evidence="6 7" id="KW-0012">Acyltransferase</keyword>
<feature type="domain" description="Peripheral subunit-binding (PSBD)" evidence="8">
    <location>
        <begin position="122"/>
        <end position="159"/>
    </location>
</feature>
<dbReference type="PANTHER" id="PTHR43178">
    <property type="entry name" value="DIHYDROLIPOAMIDE ACETYLTRANSFERASE COMPONENT OF PYRUVATE DEHYDROGENASE COMPLEX"/>
    <property type="match status" value="1"/>
</dbReference>
<dbReference type="InterPro" id="IPR011053">
    <property type="entry name" value="Single_hybrid_motif"/>
</dbReference>
<dbReference type="EC" id="2.3.1.-" evidence="7"/>
<gene>
    <name evidence="9" type="ORF">ACFOD9_05605</name>
</gene>
<dbReference type="Gene3D" id="2.40.50.100">
    <property type="match status" value="1"/>
</dbReference>
<dbReference type="SUPFAM" id="SSF51230">
    <property type="entry name" value="Single hybrid motif"/>
    <property type="match status" value="1"/>
</dbReference>
<dbReference type="Pfam" id="PF00364">
    <property type="entry name" value="Biotin_lipoyl"/>
    <property type="match status" value="1"/>
</dbReference>
<dbReference type="Gene3D" id="3.30.559.10">
    <property type="entry name" value="Chloramphenicol acetyltransferase-like domain"/>
    <property type="match status" value="1"/>
</dbReference>
<dbReference type="Proteomes" id="UP001595604">
    <property type="component" value="Unassembled WGS sequence"/>
</dbReference>
<protein>
    <recommendedName>
        <fullName evidence="7">Dihydrolipoamide acetyltransferase component of pyruvate dehydrogenase complex</fullName>
        <ecNumber evidence="7">2.3.1.-</ecNumber>
    </recommendedName>
</protein>
<dbReference type="InterPro" id="IPR000089">
    <property type="entry name" value="Biotin_lipoyl"/>
</dbReference>
<comment type="subunit">
    <text evidence="3">Forms a 24-polypeptide structural core with octahedral symmetry.</text>
</comment>
<dbReference type="SUPFAM" id="SSF47005">
    <property type="entry name" value="Peripheral subunit-binding domain of 2-oxo acid dehydrogenase complex"/>
    <property type="match status" value="1"/>
</dbReference>
<sequence length="430" mass="45051">MAEDLIVPKLGMAAAVVTLTEWKVQEGARVEKGDPVLDIEAEKTSFEMSAPAAGFLHILAQQGVEMDVNTVVGLIAATEEEYAQLAGGTAGGIAAEVAEPAPAGAAPAAEPAPAPANGERAFSTPIARRLAKEHGIDIASVAGSGPSGRVQRDDVLKAVADRASGGGAGAAPAAAVASAYAPVTSKEAGNRRVRETIPYTGMRKAIGENMMRSLAINAPNTMSGDYDLTMMAKYRQNFVRNEGKLGTRITYADLLIHAVSRALRAFPLMNSSLIEGEIRIWDEINVGMAVAIGDDGTKGLVVPVIRDADRMSLVEISRATKDLGKRAREGRLSSAEMSGGTFTVTNFGSLGVSSYSTPIINPPESGIFGIGRLQDKPIVRNGGIVVAPMLPYSLTHDHRVIDGAAAEKFLGILKDIVENRTDELNAVVVL</sequence>
<evidence type="ECO:0000256" key="6">
    <source>
        <dbReference type="ARBA" id="ARBA00023315"/>
    </source>
</evidence>
<evidence type="ECO:0000313" key="9">
    <source>
        <dbReference type="EMBL" id="MFC3173723.1"/>
    </source>
</evidence>
<evidence type="ECO:0000256" key="4">
    <source>
        <dbReference type="ARBA" id="ARBA00022679"/>
    </source>
</evidence>
<dbReference type="Pfam" id="PF02817">
    <property type="entry name" value="E3_binding"/>
    <property type="match status" value="1"/>
</dbReference>
<evidence type="ECO:0000256" key="5">
    <source>
        <dbReference type="ARBA" id="ARBA00022823"/>
    </source>
</evidence>
<evidence type="ECO:0000256" key="3">
    <source>
        <dbReference type="ARBA" id="ARBA00011484"/>
    </source>
</evidence>
<dbReference type="InterPro" id="IPR023213">
    <property type="entry name" value="CAT-like_dom_sf"/>
</dbReference>
<name>A0ABV7ISP7_9SPHN</name>
<dbReference type="PROSITE" id="PS51826">
    <property type="entry name" value="PSBD"/>
    <property type="match status" value="1"/>
</dbReference>
<dbReference type="RefSeq" id="WP_379509108.1">
    <property type="nucleotide sequence ID" value="NZ_JBHRTQ010000005.1"/>
</dbReference>
<keyword evidence="5 7" id="KW-0450">Lipoyl</keyword>
<dbReference type="InterPro" id="IPR003016">
    <property type="entry name" value="2-oxoA_DH_lipoyl-BS"/>
</dbReference>
<dbReference type="InterPro" id="IPR050743">
    <property type="entry name" value="2-oxoacid_DH_E2_comp"/>
</dbReference>
<comment type="similarity">
    <text evidence="2 7">Belongs to the 2-oxoacid dehydrogenase family.</text>
</comment>
<dbReference type="PANTHER" id="PTHR43178:SF5">
    <property type="entry name" value="LIPOAMIDE ACYLTRANSFERASE COMPONENT OF BRANCHED-CHAIN ALPHA-KETO ACID DEHYDROGENASE COMPLEX, MITOCHONDRIAL"/>
    <property type="match status" value="1"/>
</dbReference>
<dbReference type="Gene3D" id="4.10.320.10">
    <property type="entry name" value="E3-binding domain"/>
    <property type="match status" value="1"/>
</dbReference>
<dbReference type="SUPFAM" id="SSF52777">
    <property type="entry name" value="CoA-dependent acyltransferases"/>
    <property type="match status" value="1"/>
</dbReference>
<evidence type="ECO:0000256" key="1">
    <source>
        <dbReference type="ARBA" id="ARBA00001938"/>
    </source>
</evidence>